<dbReference type="NCBIfam" id="TIGR00552">
    <property type="entry name" value="nadE"/>
    <property type="match status" value="1"/>
</dbReference>
<dbReference type="Proteomes" id="UP000007797">
    <property type="component" value="Unassembled WGS sequence"/>
</dbReference>
<dbReference type="InterPro" id="IPR014445">
    <property type="entry name" value="Gln-dep_NAD_synthase"/>
</dbReference>
<keyword evidence="5 8" id="KW-0067">ATP-binding</keyword>
<dbReference type="GeneID" id="14868208"/>
<feature type="region of interest" description="Disordered" evidence="9">
    <location>
        <begin position="694"/>
        <end position="729"/>
    </location>
</feature>
<proteinExistence type="inferred from homology"/>
<evidence type="ECO:0000256" key="6">
    <source>
        <dbReference type="ARBA" id="ARBA00023027"/>
    </source>
</evidence>
<dbReference type="PANTHER" id="PTHR23090">
    <property type="entry name" value="NH 3 /GLUTAMINE-DEPENDENT NAD + SYNTHETASE"/>
    <property type="match status" value="1"/>
</dbReference>
<dbReference type="InterPro" id="IPR014729">
    <property type="entry name" value="Rossmann-like_a/b/a_fold"/>
</dbReference>
<dbReference type="SUPFAM" id="SSF52402">
    <property type="entry name" value="Adenine nucleotide alpha hydrolases-like"/>
    <property type="match status" value="1"/>
</dbReference>
<name>F4Q7M1_CACFS</name>
<dbReference type="FunFam" id="3.40.50.620:FF:000036">
    <property type="entry name" value="Glutamine-dependent NAD(+) synthetase"/>
    <property type="match status" value="1"/>
</dbReference>
<dbReference type="KEGG" id="dfa:DFA_09437"/>
<feature type="domain" description="CN hydrolase" evidence="10">
    <location>
        <begin position="4"/>
        <end position="275"/>
    </location>
</feature>
<gene>
    <name evidence="11" type="primary">nadsyn1</name>
    <name evidence="11" type="ORF">DFA_09437</name>
</gene>
<comment type="similarity">
    <text evidence="2 8">In the C-terminal section; belongs to the NAD synthetase family.</text>
</comment>
<dbReference type="GO" id="GO:0005737">
    <property type="term" value="C:cytoplasm"/>
    <property type="evidence" value="ECO:0007669"/>
    <property type="project" value="InterPro"/>
</dbReference>
<reference evidence="12" key="1">
    <citation type="journal article" date="2011" name="Genome Res.">
        <title>Phylogeny-wide analysis of social amoeba genomes highlights ancient origins for complex intercellular communication.</title>
        <authorList>
            <person name="Heidel A.J."/>
            <person name="Lawal H.M."/>
            <person name="Felder M."/>
            <person name="Schilde C."/>
            <person name="Helps N.R."/>
            <person name="Tunggal B."/>
            <person name="Rivero F."/>
            <person name="John U."/>
            <person name="Schleicher M."/>
            <person name="Eichinger L."/>
            <person name="Platzer M."/>
            <person name="Noegel A.A."/>
            <person name="Schaap P."/>
            <person name="Gloeckner G."/>
        </authorList>
    </citation>
    <scope>NUCLEOTIDE SEQUENCE [LARGE SCALE GENOMIC DNA]</scope>
    <source>
        <strain evidence="12">SH3</strain>
    </source>
</reference>
<dbReference type="CDD" id="cd00553">
    <property type="entry name" value="NAD_synthase"/>
    <property type="match status" value="1"/>
</dbReference>
<dbReference type="Gene3D" id="3.40.50.620">
    <property type="entry name" value="HUPs"/>
    <property type="match status" value="1"/>
</dbReference>
<dbReference type="GO" id="GO:0009435">
    <property type="term" value="P:NAD+ biosynthetic process"/>
    <property type="evidence" value="ECO:0007669"/>
    <property type="project" value="UniProtKB-UniRule"/>
</dbReference>
<dbReference type="GO" id="GO:0003952">
    <property type="term" value="F:NAD+ synthase (glutamine-hydrolyzing) activity"/>
    <property type="evidence" value="ECO:0007669"/>
    <property type="project" value="UniProtKB-UniRule"/>
</dbReference>
<evidence type="ECO:0000313" key="12">
    <source>
        <dbReference type="Proteomes" id="UP000007797"/>
    </source>
</evidence>
<dbReference type="InterPro" id="IPR022310">
    <property type="entry name" value="NAD/GMP_synthase"/>
</dbReference>
<dbReference type="EC" id="6.3.5.1" evidence="8"/>
<sequence length="729" mass="81288">MRLITVATCNLNQWALDFKGNLERIIESIKIAKSKGAIYRLGPELEIPGYGCEDHFYEQDTMLHSWQSLMALLKDPELTRDIIVDVGMPVLHKNVRYNCRVILSDQRIVMICPKKALAMDGNYRENRWFTPWLKSRTTEIFPLPKVIADIVGQTTCVIGDAIIATRDTAIANETCEELFLPNSPHIEMGLDGVEMIANGSGSHHQLRKLKQRVDLITSATSKSGGIYLYANQQGCDGGRLYFDGCCMIMVNGECVAQGSQFSLVDVEVITATIDLDEVRSARASFMSRCAQATLTKEFPRVLCDQHLTTYKGSASQPIPIKYITPAEEIGFGPACWLWDYLRRSGLGGYFLPLSGGADSAATAAIVAIMCQLVVLDAGKGNRQVIADAQRIAGAGPDYIPTNAKEFASRIFYTAYLGTKNSSDETRKRAAEIAADVGAVHKEVDIEEVTTAFGSMFGQVSKNQPRFKVHGGSNRENLALQNVQARSRMVASYHLASLLLWDHGREGSLLVLGSANCDESLRGYMTKYDCSSADINPIGGISKNDLRIFIEWASRERNIPSIAQVLTATPTAELEPVTKEYVQSDEADMGMTYDELSVFGKLRKIHKCGPVSMYERLVSEWSHLEPPKVAEKVKRFFYYYSINRHKMTTITPSYHAEAYSPDDNRYDHRPFLYNTKWDTQFALIDELVQRWKSNQLKENSDSDSDPSHTNLTPPVMPLGSSTGTLIDRHL</sequence>
<comment type="pathway">
    <text evidence="1 8">Cofactor biosynthesis; NAD(+) biosynthesis; NAD(+) from deamido-NAD(+) (L-Gln route): step 1/1.</text>
</comment>
<evidence type="ECO:0000256" key="5">
    <source>
        <dbReference type="ARBA" id="ARBA00022840"/>
    </source>
</evidence>
<dbReference type="STRING" id="1054147.F4Q7M1"/>
<keyword evidence="4 8" id="KW-0547">Nucleotide-binding</keyword>
<evidence type="ECO:0000256" key="9">
    <source>
        <dbReference type="SAM" id="MobiDB-lite"/>
    </source>
</evidence>
<dbReference type="CDD" id="cd07570">
    <property type="entry name" value="GAT_Gln-NAD-synth"/>
    <property type="match status" value="1"/>
</dbReference>
<dbReference type="InterPro" id="IPR003010">
    <property type="entry name" value="C-N_Hydrolase"/>
</dbReference>
<dbReference type="InterPro" id="IPR036526">
    <property type="entry name" value="C-N_Hydrolase_sf"/>
</dbReference>
<keyword evidence="3 8" id="KW-0436">Ligase</keyword>
<dbReference type="EMBL" id="GL883024">
    <property type="protein sequence ID" value="EGG16403.1"/>
    <property type="molecule type" value="Genomic_DNA"/>
</dbReference>
<evidence type="ECO:0000256" key="3">
    <source>
        <dbReference type="ARBA" id="ARBA00022598"/>
    </source>
</evidence>
<dbReference type="PANTHER" id="PTHR23090:SF9">
    <property type="entry name" value="GLUTAMINE-DEPENDENT NAD(+) SYNTHETASE"/>
    <property type="match status" value="1"/>
</dbReference>
<evidence type="ECO:0000256" key="8">
    <source>
        <dbReference type="PIRNR" id="PIRNR006630"/>
    </source>
</evidence>
<dbReference type="Gene3D" id="3.60.110.10">
    <property type="entry name" value="Carbon-nitrogen hydrolase"/>
    <property type="match status" value="1"/>
</dbReference>
<dbReference type="GO" id="GO:0005524">
    <property type="term" value="F:ATP binding"/>
    <property type="evidence" value="ECO:0007669"/>
    <property type="project" value="UniProtKB-UniRule"/>
</dbReference>
<dbReference type="FunFam" id="3.60.110.10:FF:000003">
    <property type="entry name" value="Glutamine-dependent NAD(+) synthetase"/>
    <property type="match status" value="1"/>
</dbReference>
<dbReference type="OrthoDB" id="2020662at2759"/>
<accession>F4Q7M1</accession>
<dbReference type="UniPathway" id="UPA00253">
    <property type="reaction ID" value="UER00334"/>
</dbReference>
<keyword evidence="12" id="KW-1185">Reference proteome</keyword>
<evidence type="ECO:0000313" key="11">
    <source>
        <dbReference type="EMBL" id="EGG16403.1"/>
    </source>
</evidence>
<dbReference type="GO" id="GO:0004359">
    <property type="term" value="F:glutaminase activity"/>
    <property type="evidence" value="ECO:0007669"/>
    <property type="project" value="InterPro"/>
</dbReference>
<dbReference type="PROSITE" id="PS50263">
    <property type="entry name" value="CN_HYDROLASE"/>
    <property type="match status" value="1"/>
</dbReference>
<keyword evidence="6 8" id="KW-0520">NAD</keyword>
<dbReference type="HAMAP" id="MF_02090">
    <property type="entry name" value="NadE_glutamine_dep"/>
    <property type="match status" value="1"/>
</dbReference>
<protein>
    <recommendedName>
        <fullName evidence="8">Glutamine-dependent NAD(+) synthetase</fullName>
        <ecNumber evidence="8">6.3.5.1</ecNumber>
    </recommendedName>
    <alternativeName>
        <fullName evidence="8">NAD(+) synthase [glutamine-hydrolyzing]</fullName>
    </alternativeName>
</protein>
<comment type="catalytic activity">
    <reaction evidence="7 8">
        <text>deamido-NAD(+) + L-glutamine + ATP + H2O = L-glutamate + AMP + diphosphate + NAD(+) + H(+)</text>
        <dbReference type="Rhea" id="RHEA:24384"/>
        <dbReference type="ChEBI" id="CHEBI:15377"/>
        <dbReference type="ChEBI" id="CHEBI:15378"/>
        <dbReference type="ChEBI" id="CHEBI:29985"/>
        <dbReference type="ChEBI" id="CHEBI:30616"/>
        <dbReference type="ChEBI" id="CHEBI:33019"/>
        <dbReference type="ChEBI" id="CHEBI:57540"/>
        <dbReference type="ChEBI" id="CHEBI:58359"/>
        <dbReference type="ChEBI" id="CHEBI:58437"/>
        <dbReference type="ChEBI" id="CHEBI:456215"/>
        <dbReference type="EC" id="6.3.5.1"/>
    </reaction>
</comment>
<dbReference type="AlphaFoldDB" id="F4Q7M1"/>
<evidence type="ECO:0000256" key="4">
    <source>
        <dbReference type="ARBA" id="ARBA00022741"/>
    </source>
</evidence>
<organism evidence="11 12">
    <name type="scientific">Cavenderia fasciculata</name>
    <name type="common">Slime mold</name>
    <name type="synonym">Dictyostelium fasciculatum</name>
    <dbReference type="NCBI Taxonomy" id="261658"/>
    <lineage>
        <taxon>Eukaryota</taxon>
        <taxon>Amoebozoa</taxon>
        <taxon>Evosea</taxon>
        <taxon>Eumycetozoa</taxon>
        <taxon>Dictyostelia</taxon>
        <taxon>Acytosteliales</taxon>
        <taxon>Cavenderiaceae</taxon>
        <taxon>Cavenderia</taxon>
    </lineage>
</organism>
<evidence type="ECO:0000259" key="10">
    <source>
        <dbReference type="PROSITE" id="PS50263"/>
    </source>
</evidence>
<evidence type="ECO:0000256" key="1">
    <source>
        <dbReference type="ARBA" id="ARBA00005188"/>
    </source>
</evidence>
<evidence type="ECO:0000256" key="2">
    <source>
        <dbReference type="ARBA" id="ARBA00007145"/>
    </source>
</evidence>
<dbReference type="PIRSF" id="PIRSF006630">
    <property type="entry name" value="NADS_GAT"/>
    <property type="match status" value="1"/>
</dbReference>
<dbReference type="SUPFAM" id="SSF56317">
    <property type="entry name" value="Carbon-nitrogen hydrolase"/>
    <property type="match status" value="1"/>
</dbReference>
<dbReference type="Pfam" id="PF00795">
    <property type="entry name" value="CN_hydrolase"/>
    <property type="match status" value="1"/>
</dbReference>
<dbReference type="Pfam" id="PF02540">
    <property type="entry name" value="NAD_synthase"/>
    <property type="match status" value="1"/>
</dbReference>
<dbReference type="RefSeq" id="XP_004354787.1">
    <property type="nucleotide sequence ID" value="XM_004354735.1"/>
</dbReference>
<evidence type="ECO:0000256" key="7">
    <source>
        <dbReference type="ARBA" id="ARBA00052340"/>
    </source>
</evidence>
<dbReference type="InterPro" id="IPR003694">
    <property type="entry name" value="NAD_synthase"/>
</dbReference>
<dbReference type="OMA" id="TSQEVCN"/>